<reference evidence="1 2" key="1">
    <citation type="submission" date="2016-08" db="EMBL/GenBank/DDBJ databases">
        <authorList>
            <person name="Seilhamer J.J."/>
        </authorList>
    </citation>
    <scope>NUCLEOTIDE SEQUENCE [LARGE SCALE GENOMIC DNA]</scope>
    <source>
        <strain evidence="1 2">IEBC_T61001</strain>
    </source>
</reference>
<proteinExistence type="predicted"/>
<evidence type="ECO:0000313" key="1">
    <source>
        <dbReference type="EMBL" id="SCC01948.1"/>
    </source>
</evidence>
<dbReference type="Proteomes" id="UP000195991">
    <property type="component" value="Unassembled WGS sequence"/>
</dbReference>
<organism evidence="1 2">
    <name type="scientific">Bacillus thuringiensis</name>
    <dbReference type="NCBI Taxonomy" id="1428"/>
    <lineage>
        <taxon>Bacteria</taxon>
        <taxon>Bacillati</taxon>
        <taxon>Bacillota</taxon>
        <taxon>Bacilli</taxon>
        <taxon>Bacillales</taxon>
        <taxon>Bacillaceae</taxon>
        <taxon>Bacillus</taxon>
        <taxon>Bacillus cereus group</taxon>
    </lineage>
</organism>
<dbReference type="RefSeq" id="WP_087984717.1">
    <property type="nucleotide sequence ID" value="NZ_FMBI01000024.1"/>
</dbReference>
<protein>
    <recommendedName>
        <fullName evidence="3">WXG100 family type VII secretion target</fullName>
    </recommendedName>
</protein>
<accession>A0A1C4B5D0</accession>
<dbReference type="EMBL" id="FMBI01000024">
    <property type="protein sequence ID" value="SCC01948.1"/>
    <property type="molecule type" value="Genomic_DNA"/>
</dbReference>
<dbReference type="AlphaFoldDB" id="A0A1C4B5D0"/>
<gene>
    <name evidence="1" type="ORF">BTT61001_01100</name>
</gene>
<sequence length="328" mass="35277">MSKEIKVTPALLRGLASNIERAAHEVFETHKRLSQQLMDLPFQVSGRDAVLNQALYAGSMLEGVTNDLKTHSKSLRSIADRFEKTDQQEVSLGDWKIDSVDLLSPFGGGIDEWKENPMGAGLTAFGTFKDGQEAYQIAQRHNQGFRATPYTNNQGKPMVRFENRTLIKGKDGNNVIRRTKLPLEEAKTIDEVKRYVLKPGALLKESLSLKNNALGYISTGLDVFKDTKENLESNASSSKIVGDLVGDVAIGVGSTAASTWAGAAVGTAIGGPIGTVIGAGVGFTASVVSSIITDGIKFDKGDWNNDGEKDSIKDRIKSGIGSALDEIF</sequence>
<name>A0A1C4B5D0_BACTU</name>
<evidence type="ECO:0000313" key="2">
    <source>
        <dbReference type="Proteomes" id="UP000195991"/>
    </source>
</evidence>
<dbReference type="Gene3D" id="1.10.287.1060">
    <property type="entry name" value="ESAT-6-like"/>
    <property type="match status" value="1"/>
</dbReference>
<evidence type="ECO:0008006" key="3">
    <source>
        <dbReference type="Google" id="ProtNLM"/>
    </source>
</evidence>